<name>A0A1J5RC05_9ZZZZ</name>
<evidence type="ECO:0000313" key="2">
    <source>
        <dbReference type="EMBL" id="OIQ93614.1"/>
    </source>
</evidence>
<gene>
    <name evidence="2" type="ORF">GALL_244620</name>
</gene>
<comment type="caution">
    <text evidence="2">The sequence shown here is derived from an EMBL/GenBank/DDBJ whole genome shotgun (WGS) entry which is preliminary data.</text>
</comment>
<dbReference type="Pfam" id="PF02604">
    <property type="entry name" value="PhdYeFM_antitox"/>
    <property type="match status" value="1"/>
</dbReference>
<dbReference type="AlphaFoldDB" id="A0A1J5RC05"/>
<dbReference type="SUPFAM" id="SSF143120">
    <property type="entry name" value="YefM-like"/>
    <property type="match status" value="1"/>
</dbReference>
<dbReference type="InterPro" id="IPR006442">
    <property type="entry name" value="Antitoxin_Phd/YefM"/>
</dbReference>
<organism evidence="2">
    <name type="scientific">mine drainage metagenome</name>
    <dbReference type="NCBI Taxonomy" id="410659"/>
    <lineage>
        <taxon>unclassified sequences</taxon>
        <taxon>metagenomes</taxon>
        <taxon>ecological metagenomes</taxon>
    </lineage>
</organism>
<accession>A0A1J5RC05</accession>
<dbReference type="EMBL" id="MLJW01000204">
    <property type="protein sequence ID" value="OIQ93614.1"/>
    <property type="molecule type" value="Genomic_DNA"/>
</dbReference>
<dbReference type="Gene3D" id="3.40.1620.10">
    <property type="entry name" value="YefM-like domain"/>
    <property type="match status" value="1"/>
</dbReference>
<comment type="similarity">
    <text evidence="1">Belongs to the phD/YefM antitoxin family.</text>
</comment>
<evidence type="ECO:0000256" key="1">
    <source>
        <dbReference type="ARBA" id="ARBA00009981"/>
    </source>
</evidence>
<proteinExistence type="inferred from homology"/>
<dbReference type="InterPro" id="IPR036165">
    <property type="entry name" value="YefM-like_sf"/>
</dbReference>
<reference evidence="2" key="1">
    <citation type="submission" date="2016-10" db="EMBL/GenBank/DDBJ databases">
        <title>Sequence of Gallionella enrichment culture.</title>
        <authorList>
            <person name="Poehlein A."/>
            <person name="Muehling M."/>
            <person name="Daniel R."/>
        </authorList>
    </citation>
    <scope>NUCLEOTIDE SEQUENCE</scope>
</reference>
<dbReference type="NCBIfam" id="TIGR01552">
    <property type="entry name" value="phd_fam"/>
    <property type="match status" value="1"/>
</dbReference>
<protein>
    <submittedName>
        <fullName evidence="2">Hypothetisches protein</fullName>
    </submittedName>
</protein>
<sequence length="115" mass="13234">MTMAHLPTAPKLDKVSIIRIMQIHLVIQDTAMAQTTALEFQRKFGEFQHQAQREPVEITRHGRREFVLMSAEHYDWLMAAAKRTHRTVDAAFVVIDAVERAEMDPEHAALDDLLQ</sequence>